<evidence type="ECO:0000313" key="4">
    <source>
        <dbReference type="EMBL" id="RAK26408.1"/>
    </source>
</evidence>
<feature type="coiled-coil region" evidence="1">
    <location>
        <begin position="323"/>
        <end position="368"/>
    </location>
</feature>
<gene>
    <name evidence="4" type="ORF">C7374_11494</name>
</gene>
<keyword evidence="5" id="KW-1185">Reference proteome</keyword>
<sequence length="414" mass="43017">MRAPCSGRNSSTAIKRRESNPKENHQNEFNHLPGGTSRNRPVHSLIFGVTLMVDPTVIEAAPDRGYVDWAAIFAGAIIATGAMVVLTTFASGLGLSSFSVDEGGDFSTLWLIITALFGVISMVASYVLGGYIAGRMRRPTGTANLEERTVRDGLNGLVVWGIGTILSALLAMGAISGSAKVVGGAAQTAVEATGAVAGGAAQGLGQVVGGAASGLGMAAGGMAQGAGQAAAPTIEDMLPQGFKSNPMEYLADTMLRSDQQAMTVPGQENQNNADFQRQVTSVLGNLLSTGEINDADRAWLTNQIAGRTGISQNDAQNRVNLTIERVQALRTEAQQKVDEAQKRLADMQAQAEKAVEDAKNQAAKAAETARITGILTAFLLAASSLVSAAAAYIGAVNGGRHRDEGRIWGGLSYR</sequence>
<feature type="region of interest" description="Disordered" evidence="2">
    <location>
        <begin position="1"/>
        <end position="37"/>
    </location>
</feature>
<name>A0A364JSW0_9HYPH</name>
<evidence type="ECO:0000313" key="5">
    <source>
        <dbReference type="Proteomes" id="UP000249453"/>
    </source>
</evidence>
<feature type="transmembrane region" description="Helical" evidence="3">
    <location>
        <begin position="109"/>
        <end position="133"/>
    </location>
</feature>
<accession>A0A364JSW0</accession>
<keyword evidence="3" id="KW-0812">Transmembrane</keyword>
<keyword evidence="3" id="KW-0472">Membrane</keyword>
<evidence type="ECO:0000256" key="1">
    <source>
        <dbReference type="SAM" id="Coils"/>
    </source>
</evidence>
<evidence type="ECO:0000256" key="2">
    <source>
        <dbReference type="SAM" id="MobiDB-lite"/>
    </source>
</evidence>
<feature type="transmembrane region" description="Helical" evidence="3">
    <location>
        <begin position="374"/>
        <end position="396"/>
    </location>
</feature>
<feature type="transmembrane region" description="Helical" evidence="3">
    <location>
        <begin position="154"/>
        <end position="175"/>
    </location>
</feature>
<comment type="caution">
    <text evidence="4">The sequence shown here is derived from an EMBL/GenBank/DDBJ whole genome shotgun (WGS) entry which is preliminary data.</text>
</comment>
<protein>
    <submittedName>
        <fullName evidence="4">Uncharacterized protein</fullName>
    </submittedName>
</protein>
<keyword evidence="1" id="KW-0175">Coiled coil</keyword>
<dbReference type="CDD" id="cd06503">
    <property type="entry name" value="ATP-synt_Fo_b"/>
    <property type="match status" value="1"/>
</dbReference>
<reference evidence="4 5" key="1">
    <citation type="submission" date="2018-06" db="EMBL/GenBank/DDBJ databases">
        <title>Genomic Encyclopedia of Type Strains, Phase IV (KMG-IV): sequencing the most valuable type-strain genomes for metagenomic binning, comparative biology and taxonomic classification.</title>
        <authorList>
            <person name="Goeker M."/>
        </authorList>
    </citation>
    <scope>NUCLEOTIDE SEQUENCE [LARGE SCALE GENOMIC DNA]</scope>
    <source>
        <strain evidence="4 5">DSM 26720</strain>
    </source>
</reference>
<feature type="transmembrane region" description="Helical" evidence="3">
    <location>
        <begin position="69"/>
        <end position="89"/>
    </location>
</feature>
<dbReference type="AlphaFoldDB" id="A0A364JSW0"/>
<dbReference type="Proteomes" id="UP000249453">
    <property type="component" value="Unassembled WGS sequence"/>
</dbReference>
<dbReference type="EMBL" id="QLMK01000014">
    <property type="protein sequence ID" value="RAK26408.1"/>
    <property type="molecule type" value="Genomic_DNA"/>
</dbReference>
<proteinExistence type="predicted"/>
<evidence type="ECO:0000256" key="3">
    <source>
        <dbReference type="SAM" id="Phobius"/>
    </source>
</evidence>
<organism evidence="4 5">
    <name type="scientific">Falsochrobactrum ovis</name>
    <dbReference type="NCBI Taxonomy" id="1293442"/>
    <lineage>
        <taxon>Bacteria</taxon>
        <taxon>Pseudomonadati</taxon>
        <taxon>Pseudomonadota</taxon>
        <taxon>Alphaproteobacteria</taxon>
        <taxon>Hyphomicrobiales</taxon>
        <taxon>Brucellaceae</taxon>
        <taxon>Falsochrobactrum</taxon>
    </lineage>
</organism>
<feature type="compositionally biased region" description="Basic and acidic residues" evidence="2">
    <location>
        <begin position="15"/>
        <end position="28"/>
    </location>
</feature>
<keyword evidence="3" id="KW-1133">Transmembrane helix</keyword>